<dbReference type="InterPro" id="IPR027417">
    <property type="entry name" value="P-loop_NTPase"/>
</dbReference>
<feature type="transmembrane region" description="Helical" evidence="3">
    <location>
        <begin position="958"/>
        <end position="983"/>
    </location>
</feature>
<dbReference type="SUPFAM" id="SSF52200">
    <property type="entry name" value="Toll/Interleukin receptor TIR domain"/>
    <property type="match status" value="1"/>
</dbReference>
<organism evidence="5 6">
    <name type="scientific">Camelina sativa</name>
    <name type="common">False flax</name>
    <name type="synonym">Myagrum sativum</name>
    <dbReference type="NCBI Taxonomy" id="90675"/>
    <lineage>
        <taxon>Eukaryota</taxon>
        <taxon>Viridiplantae</taxon>
        <taxon>Streptophyta</taxon>
        <taxon>Embryophyta</taxon>
        <taxon>Tracheophyta</taxon>
        <taxon>Spermatophyta</taxon>
        <taxon>Magnoliopsida</taxon>
        <taxon>eudicotyledons</taxon>
        <taxon>Gunneridae</taxon>
        <taxon>Pentapetalae</taxon>
        <taxon>rosids</taxon>
        <taxon>malvids</taxon>
        <taxon>Brassicales</taxon>
        <taxon>Brassicaceae</taxon>
        <taxon>Camelineae</taxon>
        <taxon>Camelina</taxon>
    </lineage>
</organism>
<evidence type="ECO:0000313" key="5">
    <source>
        <dbReference type="Proteomes" id="UP000694864"/>
    </source>
</evidence>
<dbReference type="Pfam" id="PF00931">
    <property type="entry name" value="NB-ARC"/>
    <property type="match status" value="1"/>
</dbReference>
<dbReference type="InterPro" id="IPR000157">
    <property type="entry name" value="TIR_dom"/>
</dbReference>
<dbReference type="InterPro" id="IPR032675">
    <property type="entry name" value="LRR_dom_sf"/>
</dbReference>
<keyword evidence="2" id="KW-0677">Repeat</keyword>
<keyword evidence="3" id="KW-0812">Transmembrane</keyword>
<feature type="domain" description="TIR" evidence="4">
    <location>
        <begin position="9"/>
        <end position="172"/>
    </location>
</feature>
<dbReference type="InterPro" id="IPR042197">
    <property type="entry name" value="Apaf_helical"/>
</dbReference>
<dbReference type="PRINTS" id="PR00364">
    <property type="entry name" value="DISEASERSIST"/>
</dbReference>
<feature type="transmembrane region" description="Helical" evidence="3">
    <location>
        <begin position="918"/>
        <end position="937"/>
    </location>
</feature>
<evidence type="ECO:0000313" key="6">
    <source>
        <dbReference type="RefSeq" id="XP_019094416.1"/>
    </source>
</evidence>
<dbReference type="SUPFAM" id="SSF52058">
    <property type="entry name" value="L domain-like"/>
    <property type="match status" value="1"/>
</dbReference>
<dbReference type="SUPFAM" id="SSF52540">
    <property type="entry name" value="P-loop containing nucleoside triphosphate hydrolases"/>
    <property type="match status" value="1"/>
</dbReference>
<dbReference type="PANTHER" id="PTHR11017">
    <property type="entry name" value="LEUCINE-RICH REPEAT-CONTAINING PROTEIN"/>
    <property type="match status" value="1"/>
</dbReference>
<dbReference type="GeneID" id="104759271"/>
<dbReference type="PANTHER" id="PTHR11017:SF511">
    <property type="entry name" value="ADP-RIBOSYL CYCLASE_CYCLIC ADP-RIBOSE HYDROLASE"/>
    <property type="match status" value="1"/>
</dbReference>
<reference evidence="6" key="2">
    <citation type="submission" date="2025-08" db="UniProtKB">
        <authorList>
            <consortium name="RefSeq"/>
        </authorList>
    </citation>
    <scope>IDENTIFICATION</scope>
    <source>
        <tissue evidence="6">Leaf</tissue>
    </source>
</reference>
<dbReference type="Gene3D" id="3.40.50.300">
    <property type="entry name" value="P-loop containing nucleotide triphosphate hydrolases"/>
    <property type="match status" value="1"/>
</dbReference>
<dbReference type="Gene3D" id="1.10.8.430">
    <property type="entry name" value="Helical domain of apoptotic protease-activating factors"/>
    <property type="match status" value="1"/>
</dbReference>
<dbReference type="SMART" id="SM00255">
    <property type="entry name" value="TIR"/>
    <property type="match status" value="1"/>
</dbReference>
<dbReference type="InterPro" id="IPR002182">
    <property type="entry name" value="NB-ARC"/>
</dbReference>
<proteinExistence type="predicted"/>
<dbReference type="Gene3D" id="3.80.10.10">
    <property type="entry name" value="Ribonuclease Inhibitor"/>
    <property type="match status" value="2"/>
</dbReference>
<dbReference type="Gene3D" id="3.40.50.10140">
    <property type="entry name" value="Toll/interleukin-1 receptor homology (TIR) domain"/>
    <property type="match status" value="1"/>
</dbReference>
<keyword evidence="5" id="KW-1185">Reference proteome</keyword>
<keyword evidence="3" id="KW-0472">Membrane</keyword>
<keyword evidence="3" id="KW-1133">Transmembrane helix</keyword>
<dbReference type="Proteomes" id="UP000694864">
    <property type="component" value="Chromosome 17"/>
</dbReference>
<name>A0ABM1R5X8_CAMSA</name>
<protein>
    <submittedName>
        <fullName evidence="6">Protein SUPPRESSOR OF npr1-1, CONSTITUTIVE 1-like</fullName>
    </submittedName>
</protein>
<dbReference type="InterPro" id="IPR058192">
    <property type="entry name" value="WHD_ROQ1-like"/>
</dbReference>
<reference evidence="5" key="1">
    <citation type="journal article" date="2014" name="Nat. Commun.">
        <title>The emerging biofuel crop Camelina sativa retains a highly undifferentiated hexaploid genome structure.</title>
        <authorList>
            <person name="Kagale S."/>
            <person name="Koh C."/>
            <person name="Nixon J."/>
            <person name="Bollina V."/>
            <person name="Clarke W.E."/>
            <person name="Tuteja R."/>
            <person name="Spillane C."/>
            <person name="Robinson S.J."/>
            <person name="Links M.G."/>
            <person name="Clarke C."/>
            <person name="Higgins E.E."/>
            <person name="Huebert T."/>
            <person name="Sharpe A.G."/>
            <person name="Parkin I.A."/>
        </authorList>
    </citation>
    <scope>NUCLEOTIDE SEQUENCE [LARGE SCALE GENOMIC DNA]</scope>
    <source>
        <strain evidence="5">cv. DH55</strain>
    </source>
</reference>
<evidence type="ECO:0000256" key="2">
    <source>
        <dbReference type="ARBA" id="ARBA00022737"/>
    </source>
</evidence>
<evidence type="ECO:0000256" key="3">
    <source>
        <dbReference type="SAM" id="Phobius"/>
    </source>
</evidence>
<dbReference type="PROSITE" id="PS50104">
    <property type="entry name" value="TIR"/>
    <property type="match status" value="1"/>
</dbReference>
<gene>
    <name evidence="6" type="primary">LOC104759271</name>
</gene>
<keyword evidence="1" id="KW-0433">Leucine-rich repeat</keyword>
<sequence length="1048" mass="118213">MSSSPAPPGNYDVFISFRGEDTRRTVASYLYKQLVTRGIFTFKDDPRIELGDSIPEKLEEAIKNSRFAVVVISKSYATSKWCLDELHLIMKLRLEEKICVIPVFYDVIPSDVKNLRGTFALTCHRGCKLAQKIPKWRVALKRIGNRKGAESSKYKDDVTMVEEIVKVISRKLFSMVPTAPEDIVGMEAHLAQINPLLAMDIHIKNDNDNDTNTKEDKLLSNILGEEDLKFQTVEQGASYIHSRLKNLKALVVLDEVDDVKQVNALAKVGWFGPGSRIIITTRDNSLLSSSRVKNVYKVKYLDDDIALQLFQRIAFKGRNPPRDREYQHLSERFCRLSQGLPLALVTFGFHLQDKSLGGWQDDLKMFEEAPHEEIMTVLKTSYDKLDRVGKTAFLHVSCLFNGDPVERVITLLERGRAGMKVLVDMSLIDISADGRIAMHPLLEQTGRQIVHQESENSPAKQRILWQQKDICRVLEDNAGTSKTEAMALDVSEPMSSDFHIKWNMFKPMHNLSYLKINSKLKKLWSGTPRLLHLRKLDLTGSEDLKELPDLQEAVCLEELILEGCTSLKQIPKSICSLSKLQKIDVSNCDGLTHLRIKITESTSTVIEDTSLSVRAVYLKFFSTETFVADSQGISLENPSITGNLKLELKLLKGYAEHLCFTSEKHISRELMKLELESPPYGFNSLDIMRFDSNTKRSFKCISFAGFPWLIELNLINLNIQVIPDDIHHMRVLEKLDLSGNSFKGLPSTMKLLSNLKQLTLCNCRSLDELPELSQLEILTLSDCTNLRTLVKLDQEIRYSLLELWLDNCKNIESLSDELRHFTKLTYLDLSRQDFETLPTSIIGHTSLVTLCLNYCSNLVSLTGLPRSLKCINAHGCKSLTASTLPSIIHSIDLTPCPHWNQNSSQITRFPVGRRSKQLISSFCPLVLGGTSMCLLQGDYQRYNELSSGYINPIAAFKAMVVGFFLVWLLSSLTLALGLVVISVPGELDTPLLFPTSRNRASSSHSVQQALAEPSSAPWLRRPSGWLILELLIIVFLSTSALYSLQLNI</sequence>
<dbReference type="Pfam" id="PF01582">
    <property type="entry name" value="TIR"/>
    <property type="match status" value="1"/>
</dbReference>
<dbReference type="RefSeq" id="XP_019094416.1">
    <property type="nucleotide sequence ID" value="XM_019238871.1"/>
</dbReference>
<evidence type="ECO:0000256" key="1">
    <source>
        <dbReference type="ARBA" id="ARBA00022614"/>
    </source>
</evidence>
<dbReference type="Pfam" id="PF23282">
    <property type="entry name" value="WHD_ROQ1"/>
    <property type="match status" value="1"/>
</dbReference>
<evidence type="ECO:0000259" key="4">
    <source>
        <dbReference type="PROSITE" id="PS50104"/>
    </source>
</evidence>
<dbReference type="InterPro" id="IPR035897">
    <property type="entry name" value="Toll_tir_struct_dom_sf"/>
</dbReference>
<feature type="transmembrane region" description="Helical" evidence="3">
    <location>
        <begin position="1024"/>
        <end position="1044"/>
    </location>
</feature>
<accession>A0ABM1R5X8</accession>
<dbReference type="InterPro" id="IPR044974">
    <property type="entry name" value="Disease_R_plants"/>
</dbReference>